<dbReference type="EC" id="3.4.13.22" evidence="9 10"/>
<keyword evidence="4 9" id="KW-0378">Hydrolase</keyword>
<evidence type="ECO:0000256" key="2">
    <source>
        <dbReference type="ARBA" id="ARBA00022670"/>
    </source>
</evidence>
<keyword evidence="6 9" id="KW-0224">Dipeptidase</keyword>
<dbReference type="GO" id="GO:0071555">
    <property type="term" value="P:cell wall organization"/>
    <property type="evidence" value="ECO:0007669"/>
    <property type="project" value="UniProtKB-KW"/>
</dbReference>
<dbReference type="Proteomes" id="UP000265489">
    <property type="component" value="Unassembled WGS sequence"/>
</dbReference>
<dbReference type="GO" id="GO:0008237">
    <property type="term" value="F:metallopeptidase activity"/>
    <property type="evidence" value="ECO:0007669"/>
    <property type="project" value="UniProtKB-KW"/>
</dbReference>
<evidence type="ECO:0000313" key="11">
    <source>
        <dbReference type="EMBL" id="RGS47902.1"/>
    </source>
</evidence>
<dbReference type="CDD" id="cd14817">
    <property type="entry name" value="D-Ala-D-Ala_dipeptidase_VanX"/>
    <property type="match status" value="1"/>
</dbReference>
<comment type="cofactor">
    <cofactor evidence="9">
        <name>Zn(2+)</name>
        <dbReference type="ChEBI" id="CHEBI:29105"/>
    </cofactor>
    <text evidence="9">Binds 1 zinc ion per subunit.</text>
</comment>
<reference evidence="14 15" key="1">
    <citation type="submission" date="2018-08" db="EMBL/GenBank/DDBJ databases">
        <title>A genome reference for cultivated species of the human gut microbiota.</title>
        <authorList>
            <person name="Zou Y."/>
            <person name="Xue W."/>
            <person name="Luo G."/>
        </authorList>
    </citation>
    <scope>NUCLEOTIDE SEQUENCE [LARGE SCALE GENOMIC DNA]</scope>
    <source>
        <strain evidence="13 15">AF10-31</strain>
        <strain evidence="12 14">AF15-20</strain>
        <strain evidence="11 16">AF22-10AC</strain>
    </source>
</reference>
<comment type="similarity">
    <text evidence="9 10">Belongs to the peptidase M15D family.</text>
</comment>
<evidence type="ECO:0000256" key="5">
    <source>
        <dbReference type="ARBA" id="ARBA00022833"/>
    </source>
</evidence>
<dbReference type="GO" id="GO:0008270">
    <property type="term" value="F:zinc ion binding"/>
    <property type="evidence" value="ECO:0007669"/>
    <property type="project" value="UniProtKB-UniRule"/>
</dbReference>
<feature type="active site" description="Proton donor/acceptor" evidence="9">
    <location>
        <position position="179"/>
    </location>
</feature>
<dbReference type="EMBL" id="QRVM01000009">
    <property type="protein sequence ID" value="RGS47902.1"/>
    <property type="molecule type" value="Genomic_DNA"/>
</dbReference>
<dbReference type="RefSeq" id="WP_003865850.1">
    <property type="nucleotide sequence ID" value="NZ_CABLCL010000108.1"/>
</dbReference>
<evidence type="ECO:0000256" key="7">
    <source>
        <dbReference type="ARBA" id="ARBA00023049"/>
    </source>
</evidence>
<keyword evidence="2 9" id="KW-0645">Protease</keyword>
<feature type="binding site" evidence="9">
    <location>
        <position position="113"/>
    </location>
    <ligand>
        <name>Zn(2+)</name>
        <dbReference type="ChEBI" id="CHEBI:29105"/>
        <note>catalytic</note>
    </ligand>
</feature>
<comment type="caution">
    <text evidence="12">The sequence shown here is derived from an EMBL/GenBank/DDBJ whole genome shotgun (WGS) entry which is preliminary data.</text>
</comment>
<dbReference type="PANTHER" id="PTHR43126">
    <property type="entry name" value="D-ALANYL-D-ALANINE DIPEPTIDASE"/>
    <property type="match status" value="1"/>
</dbReference>
<dbReference type="PANTHER" id="PTHR43126:SF1">
    <property type="entry name" value="D-ALANYL-D-ALANINE DIPEPTIDASE"/>
    <property type="match status" value="1"/>
</dbReference>
<evidence type="ECO:0000256" key="9">
    <source>
        <dbReference type="HAMAP-Rule" id="MF_01924"/>
    </source>
</evidence>
<evidence type="ECO:0000313" key="16">
    <source>
        <dbReference type="Proteomes" id="UP000285274"/>
    </source>
</evidence>
<feature type="binding site" evidence="9">
    <location>
        <position position="120"/>
    </location>
    <ligand>
        <name>Zn(2+)</name>
        <dbReference type="ChEBI" id="CHEBI:29105"/>
        <note>catalytic</note>
    </ligand>
</feature>
<dbReference type="PIRSF" id="PIRSF026671">
    <property type="entry name" value="AA_dipeptidase"/>
    <property type="match status" value="1"/>
</dbReference>
<evidence type="ECO:0000256" key="4">
    <source>
        <dbReference type="ARBA" id="ARBA00022801"/>
    </source>
</evidence>
<protein>
    <recommendedName>
        <fullName evidence="9 10">D-alanyl-D-alanine dipeptidase</fullName>
        <shortName evidence="9 10">D-Ala-D-Ala dipeptidase</shortName>
        <ecNumber evidence="9 10">3.4.13.22</ecNumber>
    </recommendedName>
</protein>
<evidence type="ECO:0000313" key="13">
    <source>
        <dbReference type="EMBL" id="RGW75860.1"/>
    </source>
</evidence>
<dbReference type="GeneID" id="66579637"/>
<dbReference type="Gene3D" id="3.30.1380.10">
    <property type="match status" value="1"/>
</dbReference>
<dbReference type="GO" id="GO:0006508">
    <property type="term" value="P:proteolysis"/>
    <property type="evidence" value="ECO:0007669"/>
    <property type="project" value="UniProtKB-KW"/>
</dbReference>
<keyword evidence="7 9" id="KW-0482">Metalloprotease</keyword>
<evidence type="ECO:0000313" key="12">
    <source>
        <dbReference type="EMBL" id="RGU92657.1"/>
    </source>
</evidence>
<dbReference type="InterPro" id="IPR000755">
    <property type="entry name" value="A_A_dipeptidase"/>
</dbReference>
<dbReference type="Pfam" id="PF01427">
    <property type="entry name" value="Peptidase_M15"/>
    <property type="match status" value="1"/>
</dbReference>
<evidence type="ECO:0000313" key="15">
    <source>
        <dbReference type="Proteomes" id="UP000284651"/>
    </source>
</evidence>
<proteinExistence type="inferred from homology"/>
<gene>
    <name evidence="13" type="ORF">DWV56_03765</name>
    <name evidence="12" type="ORF">DWW32_04380</name>
    <name evidence="11" type="ORF">DWX92_03560</name>
</gene>
<dbReference type="SUPFAM" id="SSF55166">
    <property type="entry name" value="Hedgehog/DD-peptidase"/>
    <property type="match status" value="1"/>
</dbReference>
<sequence>MKLLNIQKEIPDILLDIRYCTTYNFIGEIIDGYIDPVALGTKELVKQLKVINSKARQMGYRLKIWDAYRPQSALDHFMTWKDTEDDKMKSIFYPKYSKSYLFENDFIIEKSAHTRGSTVDLTLVDEKTGKELDMGSYFDYFGDISSPLHKDGLTTIQIQNRMTLRHLMLDNGFIPLESEWWHYTLKDEPYPDTYFNVEVKSDGN</sequence>
<dbReference type="Proteomes" id="UP000284651">
    <property type="component" value="Unassembled WGS sequence"/>
</dbReference>
<comment type="function">
    <text evidence="9 10">Catalyzes hydrolysis of the D-alanyl-D-alanine dipeptide.</text>
</comment>
<dbReference type="AlphaFoldDB" id="A0A395WC58"/>
<evidence type="ECO:0000256" key="8">
    <source>
        <dbReference type="ARBA" id="ARBA00023316"/>
    </source>
</evidence>
<dbReference type="EMBL" id="QSAT01000008">
    <property type="protein sequence ID" value="RGW75860.1"/>
    <property type="molecule type" value="Genomic_DNA"/>
</dbReference>
<comment type="catalytic activity">
    <reaction evidence="1 9 10">
        <text>D-alanyl-D-alanine + H2O = 2 D-alanine</text>
        <dbReference type="Rhea" id="RHEA:20661"/>
        <dbReference type="ChEBI" id="CHEBI:15377"/>
        <dbReference type="ChEBI" id="CHEBI:57416"/>
        <dbReference type="ChEBI" id="CHEBI:57822"/>
        <dbReference type="EC" id="3.4.13.22"/>
    </reaction>
</comment>
<dbReference type="Proteomes" id="UP000285274">
    <property type="component" value="Unassembled WGS sequence"/>
</dbReference>
<dbReference type="InterPro" id="IPR009045">
    <property type="entry name" value="Zn_M74/Hedgehog-like"/>
</dbReference>
<evidence type="ECO:0000256" key="1">
    <source>
        <dbReference type="ARBA" id="ARBA00001362"/>
    </source>
</evidence>
<keyword evidence="8 10" id="KW-0961">Cell wall biogenesis/degradation</keyword>
<dbReference type="GO" id="GO:0160237">
    <property type="term" value="F:D-Ala-D-Ala dipeptidase activity"/>
    <property type="evidence" value="ECO:0007669"/>
    <property type="project" value="UniProtKB-EC"/>
</dbReference>
<name>A0A395WC58_9FIRM</name>
<evidence type="ECO:0000256" key="3">
    <source>
        <dbReference type="ARBA" id="ARBA00022723"/>
    </source>
</evidence>
<keyword evidence="3 9" id="KW-0479">Metal-binding</keyword>
<organism evidence="12 14">
    <name type="scientific">Holdemanella biformis</name>
    <dbReference type="NCBI Taxonomy" id="1735"/>
    <lineage>
        <taxon>Bacteria</taxon>
        <taxon>Bacillati</taxon>
        <taxon>Bacillota</taxon>
        <taxon>Erysipelotrichia</taxon>
        <taxon>Erysipelotrichales</taxon>
        <taxon>Erysipelotrichaceae</taxon>
        <taxon>Holdemanella</taxon>
    </lineage>
</organism>
<keyword evidence="5 9" id="KW-0862">Zinc</keyword>
<evidence type="ECO:0000313" key="14">
    <source>
        <dbReference type="Proteomes" id="UP000265489"/>
    </source>
</evidence>
<dbReference type="EMBL" id="QRYQ01000005">
    <property type="protein sequence ID" value="RGU92657.1"/>
    <property type="molecule type" value="Genomic_DNA"/>
</dbReference>
<dbReference type="HAMAP" id="MF_01924">
    <property type="entry name" value="A_A_dipeptidase"/>
    <property type="match status" value="1"/>
</dbReference>
<evidence type="ECO:0000256" key="10">
    <source>
        <dbReference type="PIRNR" id="PIRNR026671"/>
    </source>
</evidence>
<accession>A0A395WC58</accession>
<evidence type="ECO:0000256" key="6">
    <source>
        <dbReference type="ARBA" id="ARBA00022997"/>
    </source>
</evidence>
<feature type="site" description="Transition state stabilizer" evidence="9">
    <location>
        <position position="69"/>
    </location>
</feature>
<feature type="binding site" evidence="9">
    <location>
        <position position="182"/>
    </location>
    <ligand>
        <name>Zn(2+)</name>
        <dbReference type="ChEBI" id="CHEBI:29105"/>
        <note>catalytic</note>
    </ligand>
</feature>